<keyword evidence="2 7" id="KW-0812">Transmembrane</keyword>
<sequence length="251" mass="29169">MALTYRALFKNYYYLQNITKPVKWSVGEKYPVRSMAISPCYHNEYYARPLLDTKELITLQTSSLRLYSTQDKTPSDGEPTKPKESLIQKFKLMYRDYWYVLIPVHVASSIIWFGSFYYVVRSGVDVLAILQTLGVGEAIIAPLKDSAAGYFAIALALYKLATPLRYAVTVGGTTIAIKKLKGMGFLRPVPSRERIKEIFQEKKDTLQDRFNESRSHYQAQMKEKRTQVMQEMKRYKTEMRNMKKNKKPPKE</sequence>
<proteinExistence type="predicted"/>
<dbReference type="InterPro" id="IPR045866">
    <property type="entry name" value="FAM210A/B-like"/>
</dbReference>
<protein>
    <submittedName>
        <fullName evidence="10">Uncharacterized protein C18orf19 homolog A isoform X2</fullName>
    </submittedName>
</protein>
<dbReference type="Proteomes" id="UP000829999">
    <property type="component" value="Chromosome 1"/>
</dbReference>
<evidence type="ECO:0000256" key="7">
    <source>
        <dbReference type="SAM" id="Phobius"/>
    </source>
</evidence>
<keyword evidence="5 7" id="KW-0472">Membrane</keyword>
<keyword evidence="3 7" id="KW-1133">Transmembrane helix</keyword>
<evidence type="ECO:0000256" key="5">
    <source>
        <dbReference type="ARBA" id="ARBA00023136"/>
    </source>
</evidence>
<evidence type="ECO:0000256" key="6">
    <source>
        <dbReference type="SAM" id="Coils"/>
    </source>
</evidence>
<gene>
    <name evidence="10" type="primary">LOC118273755</name>
</gene>
<evidence type="ECO:0000256" key="3">
    <source>
        <dbReference type="ARBA" id="ARBA00022989"/>
    </source>
</evidence>
<dbReference type="PANTHER" id="PTHR21377:SF1">
    <property type="entry name" value="PROTEIN FAM210A"/>
    <property type="match status" value="1"/>
</dbReference>
<evidence type="ECO:0000256" key="1">
    <source>
        <dbReference type="ARBA" id="ARBA00004167"/>
    </source>
</evidence>
<evidence type="ECO:0000256" key="2">
    <source>
        <dbReference type="ARBA" id="ARBA00022692"/>
    </source>
</evidence>
<dbReference type="GeneID" id="118273755"/>
<dbReference type="RefSeq" id="XP_035446800.2">
    <property type="nucleotide sequence ID" value="XM_035590907.2"/>
</dbReference>
<evidence type="ECO:0000313" key="9">
    <source>
        <dbReference type="Proteomes" id="UP000829999"/>
    </source>
</evidence>
<evidence type="ECO:0000256" key="4">
    <source>
        <dbReference type="ARBA" id="ARBA00023054"/>
    </source>
</evidence>
<dbReference type="GO" id="GO:0005739">
    <property type="term" value="C:mitochondrion"/>
    <property type="evidence" value="ECO:0007669"/>
    <property type="project" value="TreeGrafter"/>
</dbReference>
<reference evidence="10" key="1">
    <citation type="submission" date="2025-08" db="UniProtKB">
        <authorList>
            <consortium name="RefSeq"/>
        </authorList>
    </citation>
    <scope>IDENTIFICATION</scope>
    <source>
        <tissue evidence="10">Whole larval tissue</tissue>
    </source>
</reference>
<name>A0A9R0DBB1_SPOFR</name>
<accession>A0A9R0DBB1</accession>
<organism evidence="9 10">
    <name type="scientific">Spodoptera frugiperda</name>
    <name type="common">Fall armyworm</name>
    <dbReference type="NCBI Taxonomy" id="7108"/>
    <lineage>
        <taxon>Eukaryota</taxon>
        <taxon>Metazoa</taxon>
        <taxon>Ecdysozoa</taxon>
        <taxon>Arthropoda</taxon>
        <taxon>Hexapoda</taxon>
        <taxon>Insecta</taxon>
        <taxon>Pterygota</taxon>
        <taxon>Neoptera</taxon>
        <taxon>Endopterygota</taxon>
        <taxon>Lepidoptera</taxon>
        <taxon>Glossata</taxon>
        <taxon>Ditrysia</taxon>
        <taxon>Noctuoidea</taxon>
        <taxon>Noctuidae</taxon>
        <taxon>Amphipyrinae</taxon>
        <taxon>Spodoptera</taxon>
    </lineage>
</organism>
<feature type="coiled-coil region" evidence="6">
    <location>
        <begin position="218"/>
        <end position="245"/>
    </location>
</feature>
<feature type="domain" description="DUF1279" evidence="8">
    <location>
        <begin position="88"/>
        <end position="174"/>
    </location>
</feature>
<dbReference type="PANTHER" id="PTHR21377">
    <property type="entry name" value="PROTEIN FAM210B, MITOCHONDRIAL"/>
    <property type="match status" value="1"/>
</dbReference>
<dbReference type="InterPro" id="IPR009688">
    <property type="entry name" value="FAM210A/B-like_dom"/>
</dbReference>
<dbReference type="GO" id="GO:0016020">
    <property type="term" value="C:membrane"/>
    <property type="evidence" value="ECO:0007669"/>
    <property type="project" value="UniProtKB-SubCell"/>
</dbReference>
<evidence type="ECO:0000313" key="10">
    <source>
        <dbReference type="RefSeq" id="XP_035446800.2"/>
    </source>
</evidence>
<keyword evidence="4 6" id="KW-0175">Coiled coil</keyword>
<keyword evidence="9" id="KW-1185">Reference proteome</keyword>
<evidence type="ECO:0000259" key="8">
    <source>
        <dbReference type="Pfam" id="PF06916"/>
    </source>
</evidence>
<dbReference type="OrthoDB" id="5874039at2759"/>
<feature type="transmembrane region" description="Helical" evidence="7">
    <location>
        <begin position="139"/>
        <end position="158"/>
    </location>
</feature>
<feature type="transmembrane region" description="Helical" evidence="7">
    <location>
        <begin position="97"/>
        <end position="119"/>
    </location>
</feature>
<dbReference type="AlphaFoldDB" id="A0A9R0DBB1"/>
<dbReference type="Pfam" id="PF06916">
    <property type="entry name" value="FAM210A-B_dom"/>
    <property type="match status" value="1"/>
</dbReference>
<comment type="subcellular location">
    <subcellularLocation>
        <location evidence="1">Membrane</location>
        <topology evidence="1">Single-pass membrane protein</topology>
    </subcellularLocation>
</comment>